<dbReference type="Proteomes" id="UP000028725">
    <property type="component" value="Unassembled WGS sequence"/>
</dbReference>
<protein>
    <submittedName>
        <fullName evidence="2">Uncharacterized protein</fullName>
    </submittedName>
</protein>
<gene>
    <name evidence="2" type="ORF">DB31_0132</name>
</gene>
<organism evidence="2 3">
    <name type="scientific">Hyalangium minutum</name>
    <dbReference type="NCBI Taxonomy" id="394096"/>
    <lineage>
        <taxon>Bacteria</taxon>
        <taxon>Pseudomonadati</taxon>
        <taxon>Myxococcota</taxon>
        <taxon>Myxococcia</taxon>
        <taxon>Myxococcales</taxon>
        <taxon>Cystobacterineae</taxon>
        <taxon>Archangiaceae</taxon>
        <taxon>Hyalangium</taxon>
    </lineage>
</organism>
<accession>A0A085WW08</accession>
<feature type="compositionally biased region" description="Polar residues" evidence="1">
    <location>
        <begin position="39"/>
        <end position="57"/>
    </location>
</feature>
<proteinExistence type="predicted"/>
<dbReference type="AlphaFoldDB" id="A0A085WW08"/>
<keyword evidence="3" id="KW-1185">Reference proteome</keyword>
<evidence type="ECO:0000256" key="1">
    <source>
        <dbReference type="SAM" id="MobiDB-lite"/>
    </source>
</evidence>
<reference evidence="2 3" key="1">
    <citation type="submission" date="2014-04" db="EMBL/GenBank/DDBJ databases">
        <title>Genome assembly of Hyalangium minutum DSM 14724.</title>
        <authorList>
            <person name="Sharma G."/>
            <person name="Subramanian S."/>
        </authorList>
    </citation>
    <scope>NUCLEOTIDE SEQUENCE [LARGE SCALE GENOMIC DNA]</scope>
    <source>
        <strain evidence="2 3">DSM 14724</strain>
    </source>
</reference>
<dbReference type="EMBL" id="JMCB01000001">
    <property type="protein sequence ID" value="KFE71871.1"/>
    <property type="molecule type" value="Genomic_DNA"/>
</dbReference>
<name>A0A085WW08_9BACT</name>
<feature type="region of interest" description="Disordered" evidence="1">
    <location>
        <begin position="32"/>
        <end position="62"/>
    </location>
</feature>
<feature type="region of interest" description="Disordered" evidence="1">
    <location>
        <begin position="432"/>
        <end position="464"/>
    </location>
</feature>
<evidence type="ECO:0000313" key="3">
    <source>
        <dbReference type="Proteomes" id="UP000028725"/>
    </source>
</evidence>
<dbReference type="STRING" id="394096.DB31_0132"/>
<sequence>MMIHPKRAAVPLALALGALVLGLGWASLRKEPSPLGESAQGNSPGNPQDAQRTGSSQQDKDEYARKALEALREAGFTEPLTYDPERFQIQIPDGEGQQAQTIFLGNLYDEYRSAPPERREVVLRHITAMGRAPSSPISYTSARSSLMPVVRPRAYFSLLEIVDPKSPLGSPRPAEWRALGEVLSVAVVLDTPDAMKYLGQEQFQEWGITFDEALGVAMENLRSQSAEPLFPVAPGVCASGWRDSYGVSRLLLDEVVRRCKVRGDPVVFAPQRDLLLITGAEDEDGLAQAAEIALKAFQAPRSIDGRALRRTPQGWKPFLPAPQSKAWQPMRNLAVYSQGRDYADQTDRLRQQHEQLGVELFVADFVVSEEESGQAVSQAVWVKGLDTLLPRVDRIFFMDEALGPKAPPVAVVRWEAVKRDMGAQLVPVEGDYPERYRPQGFPSPEQIARWKKDPSAWDMPPPPP</sequence>
<comment type="caution">
    <text evidence="2">The sequence shown here is derived from an EMBL/GenBank/DDBJ whole genome shotgun (WGS) entry which is preliminary data.</text>
</comment>
<evidence type="ECO:0000313" key="2">
    <source>
        <dbReference type="EMBL" id="KFE71871.1"/>
    </source>
</evidence>